<dbReference type="EMBL" id="CABPRJ010001062">
    <property type="protein sequence ID" value="VVC35124.1"/>
    <property type="molecule type" value="Genomic_DNA"/>
</dbReference>
<gene>
    <name evidence="1" type="ORF">CINCED_3A016010</name>
</gene>
<dbReference type="OrthoDB" id="76453at2759"/>
<keyword evidence="2" id="KW-1185">Reference proteome</keyword>
<protein>
    <submittedName>
        <fullName evidence="1">Uncharacterized protein</fullName>
    </submittedName>
</protein>
<evidence type="ECO:0000313" key="2">
    <source>
        <dbReference type="Proteomes" id="UP000325440"/>
    </source>
</evidence>
<proteinExistence type="predicted"/>
<dbReference type="Proteomes" id="UP000325440">
    <property type="component" value="Unassembled WGS sequence"/>
</dbReference>
<organism evidence="1 2">
    <name type="scientific">Cinara cedri</name>
    <dbReference type="NCBI Taxonomy" id="506608"/>
    <lineage>
        <taxon>Eukaryota</taxon>
        <taxon>Metazoa</taxon>
        <taxon>Ecdysozoa</taxon>
        <taxon>Arthropoda</taxon>
        <taxon>Hexapoda</taxon>
        <taxon>Insecta</taxon>
        <taxon>Pterygota</taxon>
        <taxon>Neoptera</taxon>
        <taxon>Paraneoptera</taxon>
        <taxon>Hemiptera</taxon>
        <taxon>Sternorrhyncha</taxon>
        <taxon>Aphidomorpha</taxon>
        <taxon>Aphidoidea</taxon>
        <taxon>Aphididae</taxon>
        <taxon>Lachninae</taxon>
        <taxon>Cinara</taxon>
    </lineage>
</organism>
<reference evidence="1 2" key="1">
    <citation type="submission" date="2019-08" db="EMBL/GenBank/DDBJ databases">
        <authorList>
            <person name="Alioto T."/>
            <person name="Alioto T."/>
            <person name="Gomez Garrido J."/>
        </authorList>
    </citation>
    <scope>NUCLEOTIDE SEQUENCE [LARGE SCALE GENOMIC DNA]</scope>
</reference>
<dbReference type="AlphaFoldDB" id="A0A5E4N0D0"/>
<accession>A0A5E4N0D0</accession>
<name>A0A5E4N0D0_9HEMI</name>
<evidence type="ECO:0000313" key="1">
    <source>
        <dbReference type="EMBL" id="VVC35124.1"/>
    </source>
</evidence>
<sequence>MGSRESETSISQQFKDMQMCPARSEDQLVIEEDETCNGVIPDPWAVKQADDIDVFGCGHKKKSCKCPTRSMDSYSKVMAPFVQHWSRKKNTDKNPFTKSKNILLYEQQSRHMEELKMTTIAMNNSFSAKKKKYQKLYEQYVRTQNSKLITVLLQLEDELNDLTCALKEAIDVYKEAAFINKPETNSSNCLLDHIENPPTPKETTTVRLIKNLRRLQELQEKLKNGHFFQGSGDNMG</sequence>